<dbReference type="InParanoid" id="A0A0G4EXY5"/>
<feature type="compositionally biased region" description="Basic and acidic residues" evidence="2">
    <location>
        <begin position="760"/>
        <end position="787"/>
    </location>
</feature>
<dbReference type="AlphaFoldDB" id="A0A0G4EXY5"/>
<feature type="compositionally biased region" description="Low complexity" evidence="2">
    <location>
        <begin position="444"/>
        <end position="453"/>
    </location>
</feature>
<keyword evidence="3" id="KW-0472">Membrane</keyword>
<dbReference type="VEuPathDB" id="CryptoDB:Vbra_21123"/>
<evidence type="ECO:0000256" key="3">
    <source>
        <dbReference type="SAM" id="Phobius"/>
    </source>
</evidence>
<feature type="compositionally biased region" description="Basic and acidic residues" evidence="2">
    <location>
        <begin position="286"/>
        <end position="307"/>
    </location>
</feature>
<feature type="region of interest" description="Disordered" evidence="2">
    <location>
        <begin position="187"/>
        <end position="307"/>
    </location>
</feature>
<evidence type="ECO:0000256" key="2">
    <source>
        <dbReference type="SAM" id="MobiDB-lite"/>
    </source>
</evidence>
<proteinExistence type="predicted"/>
<feature type="region of interest" description="Disordered" evidence="2">
    <location>
        <begin position="72"/>
        <end position="103"/>
    </location>
</feature>
<name>A0A0G4EXY5_VITBC</name>
<dbReference type="PANTHER" id="PTHR45725:SF1">
    <property type="entry name" value="DISHEVELLED ASSOCIATED ACTIVATOR OF MORPHOGENESIS, ISOFORM D"/>
    <property type="match status" value="1"/>
</dbReference>
<feature type="compositionally biased region" description="Basic and acidic residues" evidence="2">
    <location>
        <begin position="92"/>
        <end position="103"/>
    </location>
</feature>
<evidence type="ECO:0000313" key="5">
    <source>
        <dbReference type="Proteomes" id="UP000041254"/>
    </source>
</evidence>
<keyword evidence="3" id="KW-0812">Transmembrane</keyword>
<sequence length="787" mass="87191">MSFAAGLERAFAQHFVKRRQLLNELRQYDDEQLLSLHEERQFFEELCNELHDLHNGAMEGVCEEGAAGDGQVKRVASSITSPPASPPPVQEQPHRSTDERAWREKAEKRRQILGEIRKYDDVALIKLYEDRKYLSERCKTLRDLHNGAVDGICNLLKSRKSICERANANQRKLLKIIDRLEAKIKELEQQSPATSSTSSTTTPASLPPSPPPPPPAVHMDAQASPATADTAVGDQATSLRAKETQTEVAAKDQGVNTVEASEVHTSPAPSPPDASPDADPLSTEQTTEKGDEERAVTKGRGERAEGRGRMMITSTSRPIAKRGGPVRGALRGQLPRKKQGGEKCVNTVKRYPNELAVQHYQDLQAKEIRKYDDVALIKLYEDRKYLSERCKTLRDLHNGAVDGICNLLKSKKSICERANANQRKLLDKIDGLEAKIAELEQQRSPATSSTTSPPASPPPLQRAGPPAHAAADHPELRNYSDEQLLSLYESRNHWRESCYIWQDMQKEAVEGIKNLLKSNKKMAETAQANQQKKLLDIISGLKAKLRELEEQQVGLKAKIKELEQQVRTAERMGGLAMNIAAYILYSVVSLFGMSACVFNVVGVEANRLHKEDADNNVRLYADELRSKELNDVTDDLIGDDCSLVHFDPPWGGRDYCKNHPDGFDLTKFGYDGELFTDQHKDPLGAKKEDGGAAARNDRCRVFTRPPWAAAGDRAAAPEPPSGLQEAPANPTPTPVLPASDDTAPIAPAAEAGLRLLAVEQARKDTEAETPRDVKQPKRYDWTEPHTC</sequence>
<organism evidence="4 5">
    <name type="scientific">Vitrella brassicaformis (strain CCMP3155)</name>
    <dbReference type="NCBI Taxonomy" id="1169540"/>
    <lineage>
        <taxon>Eukaryota</taxon>
        <taxon>Sar</taxon>
        <taxon>Alveolata</taxon>
        <taxon>Colpodellida</taxon>
        <taxon>Vitrellaceae</taxon>
        <taxon>Vitrella</taxon>
    </lineage>
</organism>
<evidence type="ECO:0000256" key="1">
    <source>
        <dbReference type="SAM" id="Coils"/>
    </source>
</evidence>
<dbReference type="Proteomes" id="UP000041254">
    <property type="component" value="Unassembled WGS sequence"/>
</dbReference>
<dbReference type="InterPro" id="IPR051425">
    <property type="entry name" value="Formin_Homology"/>
</dbReference>
<gene>
    <name evidence="4" type="ORF">Vbra_21123</name>
</gene>
<dbReference type="PANTHER" id="PTHR45725">
    <property type="entry name" value="FORMIN HOMOLOGY 2 FAMILY MEMBER"/>
    <property type="match status" value="1"/>
</dbReference>
<feature type="region of interest" description="Disordered" evidence="2">
    <location>
        <begin position="709"/>
        <end position="787"/>
    </location>
</feature>
<feature type="compositionally biased region" description="Low complexity" evidence="2">
    <location>
        <begin position="191"/>
        <end position="204"/>
    </location>
</feature>
<dbReference type="EMBL" id="CDMY01000336">
    <property type="protein sequence ID" value="CEM03275.1"/>
    <property type="molecule type" value="Genomic_DNA"/>
</dbReference>
<feature type="transmembrane region" description="Helical" evidence="3">
    <location>
        <begin position="579"/>
        <end position="601"/>
    </location>
</feature>
<reference evidence="4 5" key="1">
    <citation type="submission" date="2014-11" db="EMBL/GenBank/DDBJ databases">
        <authorList>
            <person name="Zhu J."/>
            <person name="Qi W."/>
            <person name="Song R."/>
        </authorList>
    </citation>
    <scope>NUCLEOTIDE SEQUENCE [LARGE SCALE GENOMIC DNA]</scope>
</reference>
<protein>
    <submittedName>
        <fullName evidence="4">Uncharacterized protein</fullName>
    </submittedName>
</protein>
<keyword evidence="1" id="KW-0175">Coiled coil</keyword>
<keyword evidence="5" id="KW-1185">Reference proteome</keyword>
<accession>A0A0G4EXY5</accession>
<evidence type="ECO:0000313" key="4">
    <source>
        <dbReference type="EMBL" id="CEM03275.1"/>
    </source>
</evidence>
<feature type="region of interest" description="Disordered" evidence="2">
    <location>
        <begin position="440"/>
        <end position="472"/>
    </location>
</feature>
<feature type="compositionally biased region" description="Pro residues" evidence="2">
    <location>
        <begin position="205"/>
        <end position="216"/>
    </location>
</feature>
<feature type="coiled-coil region" evidence="1">
    <location>
        <begin position="531"/>
        <end position="572"/>
    </location>
</feature>
<keyword evidence="3" id="KW-1133">Transmembrane helix</keyword>